<dbReference type="Gene3D" id="1.20.1270.240">
    <property type="match status" value="1"/>
</dbReference>
<protein>
    <submittedName>
        <fullName evidence="2">Ribulosamine/erythrulosamine 3-kinase potentially involved in protein deglycation</fullName>
    </submittedName>
</protein>
<evidence type="ECO:0000313" key="2">
    <source>
        <dbReference type="EMBL" id="CAA9262273.1"/>
    </source>
</evidence>
<dbReference type="Pfam" id="PF03881">
    <property type="entry name" value="Fructosamin_kin"/>
    <property type="match status" value="1"/>
</dbReference>
<dbReference type="InterPro" id="IPR011009">
    <property type="entry name" value="Kinase-like_dom_sf"/>
</dbReference>
<proteinExistence type="inferred from homology"/>
<dbReference type="PANTHER" id="PTHR12149">
    <property type="entry name" value="FRUCTOSAMINE 3 KINASE-RELATED PROTEIN"/>
    <property type="match status" value="1"/>
</dbReference>
<dbReference type="PANTHER" id="PTHR12149:SF8">
    <property type="entry name" value="PROTEIN-RIBULOSAMINE 3-KINASE"/>
    <property type="match status" value="1"/>
</dbReference>
<dbReference type="AlphaFoldDB" id="A0A6J4IUF6"/>
<dbReference type="PIRSF" id="PIRSF006221">
    <property type="entry name" value="Ketosamine-3-kinase"/>
    <property type="match status" value="1"/>
</dbReference>
<name>A0A6J4IUF6_9ACTN</name>
<dbReference type="InterPro" id="IPR016477">
    <property type="entry name" value="Fructo-/Ketosamine-3-kinase"/>
</dbReference>
<accession>A0A6J4IUF6</accession>
<keyword evidence="1" id="KW-0808">Transferase</keyword>
<comment type="similarity">
    <text evidence="1">Belongs to the fructosamine kinase family.</text>
</comment>
<sequence>MDLSERVAGLLDVRVTGAESYGRAVTGERWKLRLADGGDVFVKARPGAPDGFFAVEADGLAWLNAAPGGPPRPAVLAWDAEVLVLPWLPAGRPSPPAVHRLAGGLAALHAAGAPVFGAARDGWIGAAALDNRPCPTWPDFYGQRRVLPYVRMLRDSGGIGAAEVAVFERLAARLLELAGPAEPPARIHGDLWSGNVLWAYGRGWLVDPAAHGGHRETDLAMLTLFGGGWVPALLAAYDEAAPLADGWRDRQRLHQVHPLLVHAVLFPGGGYLDAALDAARHYR</sequence>
<dbReference type="Gene3D" id="3.30.200.20">
    <property type="entry name" value="Phosphorylase Kinase, domain 1"/>
    <property type="match status" value="1"/>
</dbReference>
<dbReference type="Gene3D" id="1.10.510.10">
    <property type="entry name" value="Transferase(Phosphotransferase) domain 1"/>
    <property type="match status" value="1"/>
</dbReference>
<keyword evidence="1 2" id="KW-0418">Kinase</keyword>
<gene>
    <name evidence="2" type="ORF">AVDCRST_MAG41-2440</name>
</gene>
<dbReference type="EMBL" id="CADCTP010000226">
    <property type="protein sequence ID" value="CAA9262273.1"/>
    <property type="molecule type" value="Genomic_DNA"/>
</dbReference>
<evidence type="ECO:0000256" key="1">
    <source>
        <dbReference type="PIRNR" id="PIRNR006221"/>
    </source>
</evidence>
<dbReference type="GO" id="GO:0016301">
    <property type="term" value="F:kinase activity"/>
    <property type="evidence" value="ECO:0007669"/>
    <property type="project" value="UniProtKB-UniRule"/>
</dbReference>
<organism evidence="2">
    <name type="scientific">uncultured Mycobacteriales bacterium</name>
    <dbReference type="NCBI Taxonomy" id="581187"/>
    <lineage>
        <taxon>Bacteria</taxon>
        <taxon>Bacillati</taxon>
        <taxon>Actinomycetota</taxon>
        <taxon>Actinomycetes</taxon>
        <taxon>Mycobacteriales</taxon>
        <taxon>environmental samples</taxon>
    </lineage>
</organism>
<dbReference type="SUPFAM" id="SSF56112">
    <property type="entry name" value="Protein kinase-like (PK-like)"/>
    <property type="match status" value="1"/>
</dbReference>
<reference evidence="2" key="1">
    <citation type="submission" date="2020-02" db="EMBL/GenBank/DDBJ databases">
        <authorList>
            <person name="Meier V. D."/>
        </authorList>
    </citation>
    <scope>NUCLEOTIDE SEQUENCE</scope>
    <source>
        <strain evidence="2">AVDCRST_MAG41</strain>
    </source>
</reference>